<evidence type="ECO:0000256" key="1">
    <source>
        <dbReference type="ARBA" id="ARBA00004141"/>
    </source>
</evidence>
<evidence type="ECO:0000256" key="4">
    <source>
        <dbReference type="ARBA" id="ARBA00023136"/>
    </source>
</evidence>
<dbReference type="Gene3D" id="3.40.1710.10">
    <property type="entry name" value="abc type-2 transporter like domain"/>
    <property type="match status" value="1"/>
</dbReference>
<gene>
    <name evidence="6" type="ORF">CB4_01954</name>
</gene>
<dbReference type="OrthoDB" id="9811483at2"/>
<dbReference type="PANTHER" id="PTHR43077">
    <property type="entry name" value="TRANSPORT PERMEASE YVFS-RELATED"/>
    <property type="match status" value="1"/>
</dbReference>
<dbReference type="InterPro" id="IPR051328">
    <property type="entry name" value="T7SS_ABC-Transporter"/>
</dbReference>
<dbReference type="InterPro" id="IPR013525">
    <property type="entry name" value="ABC2_TM"/>
</dbReference>
<dbReference type="AlphaFoldDB" id="A0A0U4NGA7"/>
<keyword evidence="4" id="KW-0472">Membrane</keyword>
<proteinExistence type="predicted"/>
<keyword evidence="3" id="KW-1133">Transmembrane helix</keyword>
<dbReference type="PANTHER" id="PTHR43077:SF10">
    <property type="entry name" value="TRANSPORT PERMEASE PROTEIN"/>
    <property type="match status" value="1"/>
</dbReference>
<evidence type="ECO:0000259" key="5">
    <source>
        <dbReference type="Pfam" id="PF12698"/>
    </source>
</evidence>
<dbReference type="Gene3D" id="1.20.120.20">
    <property type="entry name" value="Apolipoprotein"/>
    <property type="match status" value="1"/>
</dbReference>
<dbReference type="EMBL" id="AP017312">
    <property type="protein sequence ID" value="BAU27780.1"/>
    <property type="molecule type" value="Genomic_DNA"/>
</dbReference>
<evidence type="ECO:0000256" key="2">
    <source>
        <dbReference type="ARBA" id="ARBA00022692"/>
    </source>
</evidence>
<dbReference type="NCBIfam" id="TIGR03062">
    <property type="entry name" value="pip_yhgE_Cterm"/>
    <property type="match status" value="1"/>
</dbReference>
<keyword evidence="2" id="KW-0812">Transmembrane</keyword>
<name>A0A0U4NGA7_9BACL</name>
<dbReference type="Proteomes" id="UP000217696">
    <property type="component" value="Chromosome"/>
</dbReference>
<protein>
    <submittedName>
        <fullName evidence="6">Chromosome segregation protein</fullName>
    </submittedName>
</protein>
<keyword evidence="7" id="KW-1185">Reference proteome</keyword>
<dbReference type="RefSeq" id="WP_096465384.1">
    <property type="nucleotide sequence ID" value="NZ_AP017312.1"/>
</dbReference>
<evidence type="ECO:0000256" key="3">
    <source>
        <dbReference type="ARBA" id="ARBA00022989"/>
    </source>
</evidence>
<accession>A0A0U4NGA7</accession>
<comment type="subcellular location">
    <subcellularLocation>
        <location evidence="1">Membrane</location>
        <topology evidence="1">Multi-pass membrane protein</topology>
    </subcellularLocation>
</comment>
<feature type="domain" description="ABC-2 type transporter transmembrane" evidence="5">
    <location>
        <begin position="23"/>
        <end position="164"/>
    </location>
</feature>
<dbReference type="InterPro" id="IPR017500">
    <property type="entry name" value="Phage_infect_YhgE_N"/>
</dbReference>
<dbReference type="KEGG" id="asoc:CB4_01954"/>
<feature type="domain" description="ABC-2 type transporter transmembrane" evidence="5">
    <location>
        <begin position="732"/>
        <end position="871"/>
    </location>
</feature>
<evidence type="ECO:0000313" key="7">
    <source>
        <dbReference type="Proteomes" id="UP000217696"/>
    </source>
</evidence>
<dbReference type="GO" id="GO:0016020">
    <property type="term" value="C:membrane"/>
    <property type="evidence" value="ECO:0007669"/>
    <property type="project" value="UniProtKB-SubCell"/>
</dbReference>
<dbReference type="NCBIfam" id="TIGR03061">
    <property type="entry name" value="pip_yhgE_Nterm"/>
    <property type="match status" value="1"/>
</dbReference>
<dbReference type="InterPro" id="IPR017501">
    <property type="entry name" value="Phage_infect_YhgE_C"/>
</dbReference>
<sequence length="895" mass="99063">MKKILHIYKTDWRNIFRVPIALLLIIGLMVLPSLYAWFNLKASWDPYGDTSGIKIAVTNEDTGTVIHKGNIHKSINVGREIVESLKKNHKLGWTFVTRDEAERGVTHGDYYASLLIPKDFSAKIATILEEKQQKPEIEYSVNEKINAIAPKITTTGASSVVAQVSENFVKTTGEAVLTLFNEAGIKLEKELPTIRHIESRIFELERSLPEIEEAGNKALELEKKLPEIREKSQKVVELDKKIPEIHQAANHILVLEQKLPKIKEVGQEIVLIQQKLPDIQRAADRITEIDHNFGRVEEGLNTAIEDAGKAAAVISSAQQALPKLAQIAHNGGEFANGLHNFLQQNKGALETAAPVIKQNLILLQQTADAVTQLTDVLQSANIDPKPTLAALSFLQERLQNGAAIIDRTIELVATLNKYVPNAALEQMMDQLTKVKSNFEQQSRTLRAIQTAIEQGEQPAKQLVDNLNTLAKDASDTLGKILSRYDSEIVPAVTKALDRLTSTAQNASDVLQAAQERLPDIKTILDDAAAGVAFGQQELVRLQKNLPEIRQNVHEVAQNIQAKMGHLTEGVNEAARFVQNDLPRLEPKIHQAADFVRNDLPHVEQDVHKVANLIQTKLPEVEAAVHKVANLVRNDLPELESSVKSAADKIREFKQSQNVGDIIALLKNDIHQESDFLSKPVLLKEHKKFPIPNYGSAMTPFYTVLSLWVGAILLVSLLRLDVEDPEGLYKSRDIYFGRLLTFLTIGVFQALIVSIGDMLVLGAYVANPISFVLFGVFSSVVFMTIVYTFVSVFGNIGKALAIVMLVLQLSGSGGTFPIEVTPPFFQAIHPLLPFTYAISLLREAVGGIVYDIVWKDIGCMLLFLAGAFLLGLVLKEPLSKSTQRVAERTKESKIIH</sequence>
<reference evidence="6 7" key="1">
    <citation type="submission" date="2015-12" db="EMBL/GenBank/DDBJ databases">
        <title>Genome sequence of Aneurinibacillus soli.</title>
        <authorList>
            <person name="Lee J.S."/>
            <person name="Lee K.C."/>
            <person name="Kim K.K."/>
            <person name="Lee B.W."/>
        </authorList>
    </citation>
    <scope>NUCLEOTIDE SEQUENCE [LARGE SCALE GENOMIC DNA]</scope>
    <source>
        <strain evidence="6 7">CB4</strain>
    </source>
</reference>
<evidence type="ECO:0000313" key="6">
    <source>
        <dbReference type="EMBL" id="BAU27780.1"/>
    </source>
</evidence>
<dbReference type="GO" id="GO:0140359">
    <property type="term" value="F:ABC-type transporter activity"/>
    <property type="evidence" value="ECO:0007669"/>
    <property type="project" value="InterPro"/>
</dbReference>
<dbReference type="Pfam" id="PF12698">
    <property type="entry name" value="ABC2_membrane_3"/>
    <property type="match status" value="2"/>
</dbReference>
<organism evidence="6 7">
    <name type="scientific">Aneurinibacillus soli</name>
    <dbReference type="NCBI Taxonomy" id="1500254"/>
    <lineage>
        <taxon>Bacteria</taxon>
        <taxon>Bacillati</taxon>
        <taxon>Bacillota</taxon>
        <taxon>Bacilli</taxon>
        <taxon>Bacillales</taxon>
        <taxon>Paenibacillaceae</taxon>
        <taxon>Aneurinibacillus group</taxon>
        <taxon>Aneurinibacillus</taxon>
    </lineage>
</organism>